<evidence type="ECO:0000313" key="2">
    <source>
        <dbReference type="EMBL" id="MBB4751356.1"/>
    </source>
</evidence>
<dbReference type="Gene3D" id="1.25.40.10">
    <property type="entry name" value="Tetratricopeptide repeat domain"/>
    <property type="match status" value="1"/>
</dbReference>
<accession>A0A7W7HIW1</accession>
<reference evidence="2 3" key="1">
    <citation type="submission" date="2020-08" db="EMBL/GenBank/DDBJ databases">
        <title>Sequencing the genomes of 1000 actinobacteria strains.</title>
        <authorList>
            <person name="Klenk H.-P."/>
        </authorList>
    </citation>
    <scope>NUCLEOTIDE SEQUENCE [LARGE SCALE GENOMIC DNA]</scope>
    <source>
        <strain evidence="2 3">DSM 43150</strain>
    </source>
</reference>
<sequence length="139" mass="15799">MTSFDQASAEAAEARGDWDAAIAEVSQFAECYSPDYHRHHAHLWHMDLLAKAGRLHELADLAENDVHARRRLDRFLFEEGRDSDLRQRAERGDKTALYLLVRLLRGQGKYGAATQAVLDIDEPNSYAAELARHQLNDQV</sequence>
<dbReference type="AlphaFoldDB" id="A0A7W7HIW1"/>
<dbReference type="Proteomes" id="UP000631312">
    <property type="component" value="Unassembled WGS sequence"/>
</dbReference>
<dbReference type="EMBL" id="BOMP01000057">
    <property type="protein sequence ID" value="GIE40966.1"/>
    <property type="molecule type" value="Genomic_DNA"/>
</dbReference>
<dbReference type="RefSeq" id="WP_188123401.1">
    <property type="nucleotide sequence ID" value="NZ_BOMP01000057.1"/>
</dbReference>
<evidence type="ECO:0000313" key="4">
    <source>
        <dbReference type="Proteomes" id="UP000631312"/>
    </source>
</evidence>
<dbReference type="InterPro" id="IPR011990">
    <property type="entry name" value="TPR-like_helical_dom_sf"/>
</dbReference>
<dbReference type="EMBL" id="JACHNC010000001">
    <property type="protein sequence ID" value="MBB4751356.1"/>
    <property type="molecule type" value="Genomic_DNA"/>
</dbReference>
<comment type="caution">
    <text evidence="2">The sequence shown here is derived from an EMBL/GenBank/DDBJ whole genome shotgun (WGS) entry which is preliminary data.</text>
</comment>
<keyword evidence="4" id="KW-1185">Reference proteome</keyword>
<dbReference type="Proteomes" id="UP000590511">
    <property type="component" value="Unassembled WGS sequence"/>
</dbReference>
<name>A0A7W7HIW1_9ACTN</name>
<gene>
    <name evidence="1" type="ORF">Alo02nite_38640</name>
    <name evidence="2" type="ORF">BJ964_005517</name>
</gene>
<evidence type="ECO:0000313" key="1">
    <source>
        <dbReference type="EMBL" id="GIE40966.1"/>
    </source>
</evidence>
<organism evidence="2 3">
    <name type="scientific">Actinoplanes lobatus</name>
    <dbReference type="NCBI Taxonomy" id="113568"/>
    <lineage>
        <taxon>Bacteria</taxon>
        <taxon>Bacillati</taxon>
        <taxon>Actinomycetota</taxon>
        <taxon>Actinomycetes</taxon>
        <taxon>Micromonosporales</taxon>
        <taxon>Micromonosporaceae</taxon>
        <taxon>Actinoplanes</taxon>
    </lineage>
</organism>
<reference evidence="1 4" key="2">
    <citation type="submission" date="2021-01" db="EMBL/GenBank/DDBJ databases">
        <title>Whole genome shotgun sequence of Actinoplanes lobatus NBRC 12513.</title>
        <authorList>
            <person name="Komaki H."/>
            <person name="Tamura T."/>
        </authorList>
    </citation>
    <scope>NUCLEOTIDE SEQUENCE [LARGE SCALE GENOMIC DNA]</scope>
    <source>
        <strain evidence="1 4">NBRC 12513</strain>
    </source>
</reference>
<evidence type="ECO:0000313" key="3">
    <source>
        <dbReference type="Proteomes" id="UP000590511"/>
    </source>
</evidence>
<evidence type="ECO:0008006" key="5">
    <source>
        <dbReference type="Google" id="ProtNLM"/>
    </source>
</evidence>
<proteinExistence type="predicted"/>
<protein>
    <recommendedName>
        <fullName evidence="5">Tetratricopeptide repeat protein</fullName>
    </recommendedName>
</protein>